<comment type="caution">
    <text evidence="1">The sequence shown here is derived from an EMBL/GenBank/DDBJ whole genome shotgun (WGS) entry which is preliminary data.</text>
</comment>
<accession>A0A2A4FWP2</accession>
<reference evidence="1 2" key="1">
    <citation type="submission" date="2017-09" db="EMBL/GenBank/DDBJ databases">
        <title>The Catabolism of 3,6-Dichlorosalicylic acid is Initiated by the Cytochrome P450 Monooxygenase DsmABC in Rhizorhabdus dicambivorans Ndbn-20.</title>
        <authorList>
            <person name="Na L."/>
        </authorList>
    </citation>
    <scope>NUCLEOTIDE SEQUENCE [LARGE SCALE GENOMIC DNA]</scope>
    <source>
        <strain evidence="1 2">Ndbn-20m</strain>
    </source>
</reference>
<dbReference type="OrthoDB" id="7069080at2"/>
<dbReference type="AlphaFoldDB" id="A0A2A4FWP2"/>
<organism evidence="1 2">
    <name type="scientific">Rhizorhabdus dicambivorans</name>
    <dbReference type="NCBI Taxonomy" id="1850238"/>
    <lineage>
        <taxon>Bacteria</taxon>
        <taxon>Pseudomonadati</taxon>
        <taxon>Pseudomonadota</taxon>
        <taxon>Alphaproteobacteria</taxon>
        <taxon>Sphingomonadales</taxon>
        <taxon>Sphingomonadaceae</taxon>
        <taxon>Rhizorhabdus</taxon>
    </lineage>
</organism>
<evidence type="ECO:0000313" key="2">
    <source>
        <dbReference type="Proteomes" id="UP000218934"/>
    </source>
</evidence>
<gene>
    <name evidence="1" type="ORF">COO09_12550</name>
</gene>
<dbReference type="EMBL" id="NWUF01000011">
    <property type="protein sequence ID" value="PCE41858.1"/>
    <property type="molecule type" value="Genomic_DNA"/>
</dbReference>
<dbReference type="Proteomes" id="UP000218934">
    <property type="component" value="Unassembled WGS sequence"/>
</dbReference>
<protein>
    <submittedName>
        <fullName evidence="1">Uncharacterized protein</fullName>
    </submittedName>
</protein>
<evidence type="ECO:0000313" key="1">
    <source>
        <dbReference type="EMBL" id="PCE41858.1"/>
    </source>
</evidence>
<dbReference type="RefSeq" id="WP_066962830.1">
    <property type="nucleotide sequence ID" value="NZ_CP023449.1"/>
</dbReference>
<keyword evidence="2" id="KW-1185">Reference proteome</keyword>
<proteinExistence type="predicted"/>
<sequence length="718" mass="81342">MSISRERFDYALSLLRSGDWYRFEQLCSAFLATEFTGLRTMASAGGDGGRDAELYSFDEAPRVMVQYSVQKDWRAKIRDTLDRLGETFPDVTALVFLSSQEIGAQGDELTKRLREKGISLDIRDRGWFLDRMQLDDQRRDAATAIARAVVDPILAERGVINASSPLVGQEAKTALVFLELQARDEDTAKGLTKACFESLVRAALQGSDDKQKVPRGEIHRRIQAFLPRHSPQQLAHFIDGALERMSKRILKRHPNDQYHLSFEEAERTKDRLAGLALLGDAFVSDISDISEEYHKGDSTKCEQIAALVRRGIEVYLYRLGEEFAQSVASDAEIPLHHDQLKNAILEVAPKGVSLPKESWVDYLYRVTLSVLATPSANTTELFRALSTGYTLFAFLEEVPDVQKVTKKLFSNATFWLDTSVLLPLIAEYACPADERPFTNMMIQLGRSGQTAVITRGILEEVERHLSRCRMYVSKRQEWEGRVPYVYQRYILAGKRPDKFSSWLENFMGDHRPVDDLADFFADLAKIGEAEPLSTEDLDANVVQEVKEYWHNAQERRRADSASPINSFRLAEHDIENYLSVLVQRKNTRAQSALGYRSWIVSLDSAAWNLFDQLSNEAKKKIGHSPVISIDFLLRSLHFGPRRDQVSAADGYMRIFQATMFEGVSTELISAAEHIRAACGSLPERQIQRRIRDGLDKQRMRQGEVQRGGLNAAHGQSFF</sequence>
<name>A0A2A4FWP2_9SPHN</name>